<keyword evidence="2" id="KW-0472">Membrane</keyword>
<organism evidence="3 4">
    <name type="scientific">Dendryphion nanum</name>
    <dbReference type="NCBI Taxonomy" id="256645"/>
    <lineage>
        <taxon>Eukaryota</taxon>
        <taxon>Fungi</taxon>
        <taxon>Dikarya</taxon>
        <taxon>Ascomycota</taxon>
        <taxon>Pezizomycotina</taxon>
        <taxon>Dothideomycetes</taxon>
        <taxon>Pleosporomycetidae</taxon>
        <taxon>Pleosporales</taxon>
        <taxon>Torulaceae</taxon>
        <taxon>Dendryphion</taxon>
    </lineage>
</organism>
<protein>
    <submittedName>
        <fullName evidence="3">Uncharacterized protein</fullName>
    </submittedName>
</protein>
<keyword evidence="2" id="KW-1133">Transmembrane helix</keyword>
<evidence type="ECO:0000313" key="4">
    <source>
        <dbReference type="Proteomes" id="UP000700596"/>
    </source>
</evidence>
<dbReference type="Pfam" id="PF16015">
    <property type="entry name" value="Promethin"/>
    <property type="match status" value="1"/>
</dbReference>
<keyword evidence="4" id="KW-1185">Reference proteome</keyword>
<keyword evidence="2" id="KW-0812">Transmembrane</keyword>
<feature type="region of interest" description="Disordered" evidence="1">
    <location>
        <begin position="171"/>
        <end position="251"/>
    </location>
</feature>
<name>A0A9P9DP78_9PLEO</name>
<reference evidence="3" key="1">
    <citation type="journal article" date="2021" name="Nat. Commun.">
        <title>Genetic determinants of endophytism in the Arabidopsis root mycobiome.</title>
        <authorList>
            <person name="Mesny F."/>
            <person name="Miyauchi S."/>
            <person name="Thiergart T."/>
            <person name="Pickel B."/>
            <person name="Atanasova L."/>
            <person name="Karlsson M."/>
            <person name="Huettel B."/>
            <person name="Barry K.W."/>
            <person name="Haridas S."/>
            <person name="Chen C."/>
            <person name="Bauer D."/>
            <person name="Andreopoulos W."/>
            <person name="Pangilinan J."/>
            <person name="LaButti K."/>
            <person name="Riley R."/>
            <person name="Lipzen A."/>
            <person name="Clum A."/>
            <person name="Drula E."/>
            <person name="Henrissat B."/>
            <person name="Kohler A."/>
            <person name="Grigoriev I.V."/>
            <person name="Martin F.M."/>
            <person name="Hacquard S."/>
        </authorList>
    </citation>
    <scope>NUCLEOTIDE SEQUENCE</scope>
    <source>
        <strain evidence="3">MPI-CAGE-CH-0243</strain>
    </source>
</reference>
<dbReference type="OrthoDB" id="3928876at2759"/>
<dbReference type="EMBL" id="JAGMWT010000009">
    <property type="protein sequence ID" value="KAH7122753.1"/>
    <property type="molecule type" value="Genomic_DNA"/>
</dbReference>
<feature type="transmembrane region" description="Helical" evidence="2">
    <location>
        <begin position="49"/>
        <end position="68"/>
    </location>
</feature>
<feature type="compositionally biased region" description="Basic and acidic residues" evidence="1">
    <location>
        <begin position="215"/>
        <end position="228"/>
    </location>
</feature>
<dbReference type="Proteomes" id="UP000700596">
    <property type="component" value="Unassembled WGS sequence"/>
</dbReference>
<sequence length="251" mass="26740">MSGILTSLQGILGTVRSQFLTILDRIFPPEQRAEMLEKLKTFAINNPKLAAFLTAQIAFTGFPLLMFIAFSITVFLFALIAALLIGLIAALLFTVLMVAVALIVVLPTIFLTTFFATFVFLWGLGGFYLLKWFNEGAGAAPDGKAIGDKLNSLTGGRMGWLMDGTRKKVNDAKSGVDQTPTTHGSDANGNTKNGRTKNGDEKKENGSATSTGVSDAEKDVGEGKETVTKRPPKLNQAATNTAKSTAGNSNE</sequence>
<feature type="transmembrane region" description="Helical" evidence="2">
    <location>
        <begin position="109"/>
        <end position="130"/>
    </location>
</feature>
<feature type="compositionally biased region" description="Polar residues" evidence="1">
    <location>
        <begin position="176"/>
        <end position="187"/>
    </location>
</feature>
<accession>A0A9P9DP78</accession>
<gene>
    <name evidence="3" type="ORF">B0J11DRAFT_559822</name>
</gene>
<comment type="caution">
    <text evidence="3">The sequence shown here is derived from an EMBL/GenBank/DDBJ whole genome shotgun (WGS) entry which is preliminary data.</text>
</comment>
<proteinExistence type="predicted"/>
<feature type="transmembrane region" description="Helical" evidence="2">
    <location>
        <begin position="75"/>
        <end position="103"/>
    </location>
</feature>
<evidence type="ECO:0000256" key="1">
    <source>
        <dbReference type="SAM" id="MobiDB-lite"/>
    </source>
</evidence>
<evidence type="ECO:0000256" key="2">
    <source>
        <dbReference type="SAM" id="Phobius"/>
    </source>
</evidence>
<dbReference type="AlphaFoldDB" id="A0A9P9DP78"/>
<evidence type="ECO:0000313" key="3">
    <source>
        <dbReference type="EMBL" id="KAH7122753.1"/>
    </source>
</evidence>
<feature type="compositionally biased region" description="Polar residues" evidence="1">
    <location>
        <begin position="236"/>
        <end position="251"/>
    </location>
</feature>